<dbReference type="InterPro" id="IPR005467">
    <property type="entry name" value="His_kinase_dom"/>
</dbReference>
<feature type="transmembrane region" description="Helical" evidence="13">
    <location>
        <begin position="175"/>
        <end position="195"/>
    </location>
</feature>
<dbReference type="PROSITE" id="PS50109">
    <property type="entry name" value="HIS_KIN"/>
    <property type="match status" value="1"/>
</dbReference>
<evidence type="ECO:0000256" key="4">
    <source>
        <dbReference type="ARBA" id="ARBA00022553"/>
    </source>
</evidence>
<accession>A0AAU9EG75</accession>
<feature type="domain" description="PAS" evidence="15">
    <location>
        <begin position="253"/>
        <end position="288"/>
    </location>
</feature>
<dbReference type="Proteomes" id="UP001366166">
    <property type="component" value="Chromosome"/>
</dbReference>
<evidence type="ECO:0000313" key="18">
    <source>
        <dbReference type="Proteomes" id="UP001366166"/>
    </source>
</evidence>
<dbReference type="CDD" id="cd00130">
    <property type="entry name" value="PAS"/>
    <property type="match status" value="1"/>
</dbReference>
<evidence type="ECO:0000256" key="10">
    <source>
        <dbReference type="ARBA" id="ARBA00022989"/>
    </source>
</evidence>
<reference evidence="18" key="1">
    <citation type="journal article" date="2023" name="Arch. Microbiol.">
        <title>Desulfoferula mesophilus gen. nov. sp. nov., a mesophilic sulfate-reducing bacterium isolated from a brackish lake sediment.</title>
        <authorList>
            <person name="Watanabe T."/>
            <person name="Yabe T."/>
            <person name="Tsuji J.M."/>
            <person name="Fukui M."/>
        </authorList>
    </citation>
    <scope>NUCLEOTIDE SEQUENCE [LARGE SCALE GENOMIC DNA]</scope>
    <source>
        <strain evidence="18">12FAK</strain>
    </source>
</reference>
<dbReference type="InterPro" id="IPR036890">
    <property type="entry name" value="HATPase_C_sf"/>
</dbReference>
<evidence type="ECO:0000256" key="1">
    <source>
        <dbReference type="ARBA" id="ARBA00000085"/>
    </source>
</evidence>
<feature type="transmembrane region" description="Helical" evidence="13">
    <location>
        <begin position="6"/>
        <end position="29"/>
    </location>
</feature>
<dbReference type="EMBL" id="AP028679">
    <property type="protein sequence ID" value="BEQ14249.1"/>
    <property type="molecule type" value="Genomic_DNA"/>
</dbReference>
<keyword evidence="4" id="KW-0597">Phosphoprotein</keyword>
<dbReference type="FunFam" id="1.10.287.130:FF:000001">
    <property type="entry name" value="Two-component sensor histidine kinase"/>
    <property type="match status" value="1"/>
</dbReference>
<evidence type="ECO:0000256" key="3">
    <source>
        <dbReference type="ARBA" id="ARBA00012438"/>
    </source>
</evidence>
<feature type="domain" description="HAMP" evidence="16">
    <location>
        <begin position="196"/>
        <end position="248"/>
    </location>
</feature>
<dbReference type="CDD" id="cd00082">
    <property type="entry name" value="HisKA"/>
    <property type="match status" value="1"/>
</dbReference>
<dbReference type="SMART" id="SM00091">
    <property type="entry name" value="PAS"/>
    <property type="match status" value="1"/>
</dbReference>
<dbReference type="Gene3D" id="6.10.340.10">
    <property type="match status" value="1"/>
</dbReference>
<evidence type="ECO:0000256" key="6">
    <source>
        <dbReference type="ARBA" id="ARBA00022692"/>
    </source>
</evidence>
<dbReference type="GO" id="GO:0000156">
    <property type="term" value="F:phosphorelay response regulator activity"/>
    <property type="evidence" value="ECO:0007669"/>
    <property type="project" value="TreeGrafter"/>
</dbReference>
<dbReference type="SUPFAM" id="SSF158472">
    <property type="entry name" value="HAMP domain-like"/>
    <property type="match status" value="1"/>
</dbReference>
<name>A0AAU9EG75_9BACT</name>
<dbReference type="PANTHER" id="PTHR42878:SF7">
    <property type="entry name" value="SENSOR HISTIDINE KINASE GLRK"/>
    <property type="match status" value="1"/>
</dbReference>
<evidence type="ECO:0000256" key="5">
    <source>
        <dbReference type="ARBA" id="ARBA00022679"/>
    </source>
</evidence>
<dbReference type="Pfam" id="PF00672">
    <property type="entry name" value="HAMP"/>
    <property type="match status" value="1"/>
</dbReference>
<feature type="domain" description="Histidine kinase" evidence="14">
    <location>
        <begin position="376"/>
        <end position="594"/>
    </location>
</feature>
<dbReference type="RefSeq" id="WP_338605964.1">
    <property type="nucleotide sequence ID" value="NZ_AP028679.1"/>
</dbReference>
<dbReference type="InterPro" id="IPR003661">
    <property type="entry name" value="HisK_dim/P_dom"/>
</dbReference>
<organism evidence="17 18">
    <name type="scientific">Desulfoferula mesophila</name>
    <dbReference type="NCBI Taxonomy" id="3058419"/>
    <lineage>
        <taxon>Bacteria</taxon>
        <taxon>Pseudomonadati</taxon>
        <taxon>Thermodesulfobacteriota</taxon>
        <taxon>Desulfarculia</taxon>
        <taxon>Desulfarculales</taxon>
        <taxon>Desulfarculaceae</taxon>
        <taxon>Desulfoferula</taxon>
    </lineage>
</organism>
<dbReference type="Gene3D" id="3.30.565.10">
    <property type="entry name" value="Histidine kinase-like ATPase, C-terminal domain"/>
    <property type="match status" value="1"/>
</dbReference>
<evidence type="ECO:0000256" key="13">
    <source>
        <dbReference type="SAM" id="Phobius"/>
    </source>
</evidence>
<evidence type="ECO:0000259" key="14">
    <source>
        <dbReference type="PROSITE" id="PS50109"/>
    </source>
</evidence>
<keyword evidence="7" id="KW-0547">Nucleotide-binding</keyword>
<keyword evidence="6 13" id="KW-0812">Transmembrane</keyword>
<dbReference type="AlphaFoldDB" id="A0AAU9EG75"/>
<evidence type="ECO:0000256" key="12">
    <source>
        <dbReference type="ARBA" id="ARBA00023136"/>
    </source>
</evidence>
<dbReference type="CDD" id="cd00075">
    <property type="entry name" value="HATPase"/>
    <property type="match status" value="1"/>
</dbReference>
<dbReference type="InterPro" id="IPR004358">
    <property type="entry name" value="Sig_transdc_His_kin-like_C"/>
</dbReference>
<keyword evidence="11" id="KW-0902">Two-component regulatory system</keyword>
<dbReference type="Pfam" id="PF08448">
    <property type="entry name" value="PAS_4"/>
    <property type="match status" value="1"/>
</dbReference>
<evidence type="ECO:0000313" key="17">
    <source>
        <dbReference type="EMBL" id="BEQ14249.1"/>
    </source>
</evidence>
<dbReference type="SMART" id="SM00388">
    <property type="entry name" value="HisKA"/>
    <property type="match status" value="1"/>
</dbReference>
<dbReference type="GO" id="GO:0000155">
    <property type="term" value="F:phosphorelay sensor kinase activity"/>
    <property type="evidence" value="ECO:0007669"/>
    <property type="project" value="InterPro"/>
</dbReference>
<dbReference type="PANTHER" id="PTHR42878">
    <property type="entry name" value="TWO-COMPONENT HISTIDINE KINASE"/>
    <property type="match status" value="1"/>
</dbReference>
<dbReference type="Pfam" id="PF02518">
    <property type="entry name" value="HATPase_c"/>
    <property type="match status" value="1"/>
</dbReference>
<dbReference type="InterPro" id="IPR036097">
    <property type="entry name" value="HisK_dim/P_sf"/>
</dbReference>
<dbReference type="GO" id="GO:0030295">
    <property type="term" value="F:protein kinase activator activity"/>
    <property type="evidence" value="ECO:0007669"/>
    <property type="project" value="TreeGrafter"/>
</dbReference>
<dbReference type="PROSITE" id="PS51257">
    <property type="entry name" value="PROKAR_LIPOPROTEIN"/>
    <property type="match status" value="1"/>
</dbReference>
<keyword evidence="8 17" id="KW-0418">Kinase</keyword>
<gene>
    <name evidence="17" type="primary">phoR</name>
    <name evidence="17" type="ORF">FAK_13150</name>
</gene>
<sequence>MKARLSFQGWILGGCLVVVVSTLIFVAVVMERSLSSHMLEVVRSSMQREILTVREVVRDRWRPGEGIAAGDKLADELGRIVGARVTLITPQGKVVGDSQMAEDKVPEMMNHSDRPEIIQAMKEGEGSSVRYSSTLGLDLMYTALRLTGPEGKVLFVRLALPLSQVQQALSRTRDLVLWAVFLGVLLSIGVAYLVARSLSRPVQLLTRTAAGIAAGDLSKRFIRYPRHEIGELGQAFDQMADNLQSTINDITESRDRLEAILRGMVEGVLVIDNDGQVLLANRALMKMLELKAVPPGRLPSEIIRNADLLEALDEARAGEDYVWREIQTLGSTPRFLEAHVVRINGGAAGEPGLVCVLHDITERKRLEKTRRDLVANVSHELRTPLTAVRGAAETLLDGALDSPQYARHFAELILRQSHRMERLVQDLMELARLESGESPPRLREIDAAELADSVLEGVTDLAQAQGVELGRRLPRDPLVFAADGRQVEQAVLNLLDNAIKYTGQGGRVTLAMEEDDGQAVISVSDTGPGIAAEYLPRLFERFFRVDNNRSRELGGTGLGLAIVKHIAQVHHGKVEVTSTPGEGSTFRLILPLSQAEDA</sequence>
<dbReference type="PROSITE" id="PS50112">
    <property type="entry name" value="PAS"/>
    <property type="match status" value="1"/>
</dbReference>
<evidence type="ECO:0000256" key="9">
    <source>
        <dbReference type="ARBA" id="ARBA00022840"/>
    </source>
</evidence>
<keyword evidence="12 13" id="KW-0472">Membrane</keyword>
<dbReference type="InterPro" id="IPR003660">
    <property type="entry name" value="HAMP_dom"/>
</dbReference>
<dbReference type="CDD" id="cd06225">
    <property type="entry name" value="HAMP"/>
    <property type="match status" value="1"/>
</dbReference>
<dbReference type="KEGG" id="dmp:FAK_13150"/>
<evidence type="ECO:0000259" key="15">
    <source>
        <dbReference type="PROSITE" id="PS50112"/>
    </source>
</evidence>
<dbReference type="PRINTS" id="PR00344">
    <property type="entry name" value="BCTRLSENSOR"/>
</dbReference>
<dbReference type="GO" id="GO:0007234">
    <property type="term" value="P:osmosensory signaling via phosphorelay pathway"/>
    <property type="evidence" value="ECO:0007669"/>
    <property type="project" value="TreeGrafter"/>
</dbReference>
<dbReference type="Gene3D" id="1.10.287.130">
    <property type="match status" value="1"/>
</dbReference>
<comment type="catalytic activity">
    <reaction evidence="1">
        <text>ATP + protein L-histidine = ADP + protein N-phospho-L-histidine.</text>
        <dbReference type="EC" id="2.7.13.3"/>
    </reaction>
</comment>
<dbReference type="Pfam" id="PF00512">
    <property type="entry name" value="HisKA"/>
    <property type="match status" value="1"/>
</dbReference>
<keyword evidence="10 13" id="KW-1133">Transmembrane helix</keyword>
<proteinExistence type="predicted"/>
<evidence type="ECO:0000256" key="7">
    <source>
        <dbReference type="ARBA" id="ARBA00022741"/>
    </source>
</evidence>
<dbReference type="InterPro" id="IPR000014">
    <property type="entry name" value="PAS"/>
</dbReference>
<dbReference type="GO" id="GO:0016020">
    <property type="term" value="C:membrane"/>
    <property type="evidence" value="ECO:0007669"/>
    <property type="project" value="UniProtKB-SubCell"/>
</dbReference>
<evidence type="ECO:0000256" key="8">
    <source>
        <dbReference type="ARBA" id="ARBA00022777"/>
    </source>
</evidence>
<dbReference type="InterPro" id="IPR013656">
    <property type="entry name" value="PAS_4"/>
</dbReference>
<dbReference type="NCBIfam" id="TIGR00229">
    <property type="entry name" value="sensory_box"/>
    <property type="match status" value="1"/>
</dbReference>
<dbReference type="InterPro" id="IPR050351">
    <property type="entry name" value="BphY/WalK/GraS-like"/>
</dbReference>
<dbReference type="InterPro" id="IPR035965">
    <property type="entry name" value="PAS-like_dom_sf"/>
</dbReference>
<evidence type="ECO:0000256" key="11">
    <source>
        <dbReference type="ARBA" id="ARBA00023012"/>
    </source>
</evidence>
<dbReference type="FunFam" id="3.30.565.10:FF:000006">
    <property type="entry name" value="Sensor histidine kinase WalK"/>
    <property type="match status" value="1"/>
</dbReference>
<evidence type="ECO:0000256" key="2">
    <source>
        <dbReference type="ARBA" id="ARBA00004141"/>
    </source>
</evidence>
<dbReference type="GO" id="GO:0005524">
    <property type="term" value="F:ATP binding"/>
    <property type="evidence" value="ECO:0007669"/>
    <property type="project" value="UniProtKB-KW"/>
</dbReference>
<dbReference type="PROSITE" id="PS50885">
    <property type="entry name" value="HAMP"/>
    <property type="match status" value="1"/>
</dbReference>
<keyword evidence="9" id="KW-0067">ATP-binding</keyword>
<protein>
    <recommendedName>
        <fullName evidence="3">histidine kinase</fullName>
        <ecNumber evidence="3">2.7.13.3</ecNumber>
    </recommendedName>
</protein>
<dbReference type="EC" id="2.7.13.3" evidence="3"/>
<dbReference type="SUPFAM" id="SSF55874">
    <property type="entry name" value="ATPase domain of HSP90 chaperone/DNA topoisomerase II/histidine kinase"/>
    <property type="match status" value="1"/>
</dbReference>
<dbReference type="SUPFAM" id="SSF47384">
    <property type="entry name" value="Homodimeric domain of signal transducing histidine kinase"/>
    <property type="match status" value="1"/>
</dbReference>
<dbReference type="InterPro" id="IPR003594">
    <property type="entry name" value="HATPase_dom"/>
</dbReference>
<comment type="subcellular location">
    <subcellularLocation>
        <location evidence="2">Membrane</location>
        <topology evidence="2">Multi-pass membrane protein</topology>
    </subcellularLocation>
</comment>
<keyword evidence="5" id="KW-0808">Transferase</keyword>
<dbReference type="SMART" id="SM00387">
    <property type="entry name" value="HATPase_c"/>
    <property type="match status" value="1"/>
</dbReference>
<dbReference type="Gene3D" id="3.30.450.20">
    <property type="entry name" value="PAS domain"/>
    <property type="match status" value="1"/>
</dbReference>
<dbReference type="SMART" id="SM00304">
    <property type="entry name" value="HAMP"/>
    <property type="match status" value="1"/>
</dbReference>
<keyword evidence="18" id="KW-1185">Reference proteome</keyword>
<dbReference type="SUPFAM" id="SSF55785">
    <property type="entry name" value="PYP-like sensor domain (PAS domain)"/>
    <property type="match status" value="1"/>
</dbReference>
<evidence type="ECO:0000259" key="16">
    <source>
        <dbReference type="PROSITE" id="PS50885"/>
    </source>
</evidence>